<evidence type="ECO:0000313" key="3">
    <source>
        <dbReference type="Proteomes" id="UP001407405"/>
    </source>
</evidence>
<organism evidence="2 3">
    <name type="scientific">Anoxynatronum sibiricum</name>
    <dbReference type="NCBI Taxonomy" id="210623"/>
    <lineage>
        <taxon>Bacteria</taxon>
        <taxon>Bacillati</taxon>
        <taxon>Bacillota</taxon>
        <taxon>Clostridia</taxon>
        <taxon>Eubacteriales</taxon>
        <taxon>Clostridiaceae</taxon>
        <taxon>Anoxynatronum</taxon>
    </lineage>
</organism>
<dbReference type="Proteomes" id="UP001407405">
    <property type="component" value="Unassembled WGS sequence"/>
</dbReference>
<sequence length="91" mass="10411">MNNNHETIQHPPSTANQFLVNIRYQQHNSWQGNLQRLDTGEAISFRSVLELMKLIQAALGKVEGEGHRSWAEEEGEVKTVSHHQDQRCSSM</sequence>
<reference evidence="2 3" key="1">
    <citation type="submission" date="2024-04" db="EMBL/GenBank/DDBJ databases">
        <title>Genome sequencing and metabolic network reconstruction of aminoacids and betaine degradation by Anoxynatronum sibiricum.</title>
        <authorList>
            <person name="Detkova E.N."/>
            <person name="Boltjanskaja Y.V."/>
            <person name="Mardanov A.V."/>
            <person name="Kevbrin V."/>
        </authorList>
    </citation>
    <scope>NUCLEOTIDE SEQUENCE [LARGE SCALE GENOMIC DNA]</scope>
    <source>
        <strain evidence="2 3">Z-7981</strain>
    </source>
</reference>
<name>A0ABU9VTA7_9CLOT</name>
<dbReference type="EMBL" id="JBCITM010000005">
    <property type="protein sequence ID" value="MEN1760223.1"/>
    <property type="molecule type" value="Genomic_DNA"/>
</dbReference>
<evidence type="ECO:0000256" key="1">
    <source>
        <dbReference type="SAM" id="MobiDB-lite"/>
    </source>
</evidence>
<gene>
    <name evidence="2" type="ORF">AAIG11_07055</name>
</gene>
<comment type="caution">
    <text evidence="2">The sequence shown here is derived from an EMBL/GenBank/DDBJ whole genome shotgun (WGS) entry which is preliminary data.</text>
</comment>
<keyword evidence="3" id="KW-1185">Reference proteome</keyword>
<accession>A0ABU9VTA7</accession>
<proteinExistence type="predicted"/>
<evidence type="ECO:0000313" key="2">
    <source>
        <dbReference type="EMBL" id="MEN1760223.1"/>
    </source>
</evidence>
<feature type="region of interest" description="Disordered" evidence="1">
    <location>
        <begin position="63"/>
        <end position="91"/>
    </location>
</feature>
<protein>
    <submittedName>
        <fullName evidence="2">Uncharacterized protein</fullName>
    </submittedName>
</protein>
<dbReference type="RefSeq" id="WP_343185543.1">
    <property type="nucleotide sequence ID" value="NZ_JBCITM010000005.1"/>
</dbReference>